<dbReference type="InterPro" id="IPR002508">
    <property type="entry name" value="MurNAc-LAA_cat"/>
</dbReference>
<reference evidence="3" key="2">
    <citation type="submission" date="2021-09" db="EMBL/GenBank/DDBJ databases">
        <authorList>
            <person name="Gilroy R."/>
        </authorList>
    </citation>
    <scope>NUCLEOTIDE SEQUENCE</scope>
    <source>
        <strain evidence="3">1277</strain>
    </source>
</reference>
<reference evidence="3" key="1">
    <citation type="journal article" date="2021" name="PeerJ">
        <title>Extensive microbial diversity within the chicken gut microbiome revealed by metagenomics and culture.</title>
        <authorList>
            <person name="Gilroy R."/>
            <person name="Ravi A."/>
            <person name="Getino M."/>
            <person name="Pursley I."/>
            <person name="Horton D.L."/>
            <person name="Alikhan N.F."/>
            <person name="Baker D."/>
            <person name="Gharbi K."/>
            <person name="Hall N."/>
            <person name="Watson M."/>
            <person name="Adriaenssens E.M."/>
            <person name="Foster-Nyarko E."/>
            <person name="Jarju S."/>
            <person name="Secka A."/>
            <person name="Antonio M."/>
            <person name="Oren A."/>
            <person name="Chaudhuri R.R."/>
            <person name="La Ragione R."/>
            <person name="Hildebrand F."/>
            <person name="Pallen M.J."/>
        </authorList>
    </citation>
    <scope>NUCLEOTIDE SEQUENCE</scope>
    <source>
        <strain evidence="3">1277</strain>
    </source>
</reference>
<feature type="domain" description="MurNAc-LAA" evidence="2">
    <location>
        <begin position="141"/>
        <end position="259"/>
    </location>
</feature>
<comment type="caution">
    <text evidence="3">The sequence shown here is derived from an EMBL/GenBank/DDBJ whole genome shotgun (WGS) entry which is preliminary data.</text>
</comment>
<evidence type="ECO:0000313" key="3">
    <source>
        <dbReference type="EMBL" id="HJG96640.1"/>
    </source>
</evidence>
<dbReference type="Gene3D" id="3.40.630.40">
    <property type="entry name" value="Zn-dependent exopeptidases"/>
    <property type="match status" value="1"/>
</dbReference>
<dbReference type="Pfam" id="PF01520">
    <property type="entry name" value="Amidase_3"/>
    <property type="match status" value="1"/>
</dbReference>
<proteinExistence type="predicted"/>
<evidence type="ECO:0000259" key="2">
    <source>
        <dbReference type="SMART" id="SM00646"/>
    </source>
</evidence>
<organism evidence="3 4">
    <name type="scientific">Romboutsia timonensis</name>
    <dbReference type="NCBI Taxonomy" id="1776391"/>
    <lineage>
        <taxon>Bacteria</taxon>
        <taxon>Bacillati</taxon>
        <taxon>Bacillota</taxon>
        <taxon>Clostridia</taxon>
        <taxon>Peptostreptococcales</taxon>
        <taxon>Peptostreptococcaceae</taxon>
        <taxon>Romboutsia</taxon>
    </lineage>
</organism>
<dbReference type="InterPro" id="IPR050695">
    <property type="entry name" value="N-acetylmuramoyl_amidase_3"/>
</dbReference>
<dbReference type="AlphaFoldDB" id="A0A921T006"/>
<dbReference type="GO" id="GO:0030288">
    <property type="term" value="C:outer membrane-bounded periplasmic space"/>
    <property type="evidence" value="ECO:0007669"/>
    <property type="project" value="TreeGrafter"/>
</dbReference>
<dbReference type="PANTHER" id="PTHR30404">
    <property type="entry name" value="N-ACETYLMURAMOYL-L-ALANINE AMIDASE"/>
    <property type="match status" value="1"/>
</dbReference>
<dbReference type="SMART" id="SM00646">
    <property type="entry name" value="Ami_3"/>
    <property type="match status" value="1"/>
</dbReference>
<name>A0A921T006_9FIRM</name>
<evidence type="ECO:0000313" key="4">
    <source>
        <dbReference type="Proteomes" id="UP000776700"/>
    </source>
</evidence>
<dbReference type="Proteomes" id="UP000776700">
    <property type="component" value="Unassembled WGS sequence"/>
</dbReference>
<protein>
    <submittedName>
        <fullName evidence="3">N-acetylmuramoyl-L-alanine amidase</fullName>
    </submittedName>
</protein>
<accession>A0A921T006</accession>
<dbReference type="CDD" id="cd02696">
    <property type="entry name" value="MurNAc-LAA"/>
    <property type="match status" value="1"/>
</dbReference>
<evidence type="ECO:0000256" key="1">
    <source>
        <dbReference type="ARBA" id="ARBA00022801"/>
    </source>
</evidence>
<sequence>MRKYRVLVSIIIVLSIAIIGTSDPAKNLYKATNLISKYITKDDKDNKNNESKNEVEKDILICIDPGHQEKGDSNTEPIAPGSYAKKARVSSGATGVATKKPEYVLNLEASTVLKHILEDKGYKVIMTRESHDVNISNSERAIFANNNKADMVVRVHADSLNDPGKIGASLLIPSKESKYTTAIYEDSQKCANLINNNMKEAGININGIFERGDLTGFNWSQVPVVLVEMGFLSNYTEDQMMSNPEYQKKLMQSIANGLDEYFSNK</sequence>
<keyword evidence="1" id="KW-0378">Hydrolase</keyword>
<dbReference type="GO" id="GO:0009253">
    <property type="term" value="P:peptidoglycan catabolic process"/>
    <property type="evidence" value="ECO:0007669"/>
    <property type="project" value="InterPro"/>
</dbReference>
<dbReference type="GO" id="GO:0008745">
    <property type="term" value="F:N-acetylmuramoyl-L-alanine amidase activity"/>
    <property type="evidence" value="ECO:0007669"/>
    <property type="project" value="InterPro"/>
</dbReference>
<dbReference type="SUPFAM" id="SSF53187">
    <property type="entry name" value="Zn-dependent exopeptidases"/>
    <property type="match status" value="1"/>
</dbReference>
<dbReference type="EMBL" id="DYUB01000188">
    <property type="protein sequence ID" value="HJG96640.1"/>
    <property type="molecule type" value="Genomic_DNA"/>
</dbReference>
<gene>
    <name evidence="3" type="ORF">K8V90_06010</name>
</gene>
<dbReference type="PANTHER" id="PTHR30404:SF0">
    <property type="entry name" value="N-ACETYLMURAMOYL-L-ALANINE AMIDASE AMIC"/>
    <property type="match status" value="1"/>
</dbReference>